<gene>
    <name evidence="2" type="ORF">SALLE_v1c06090</name>
</gene>
<dbReference type="EMBL" id="CP031376">
    <property type="protein sequence ID" value="AXK51281.1"/>
    <property type="molecule type" value="Genomic_DNA"/>
</dbReference>
<dbReference type="OrthoDB" id="388310at2"/>
<dbReference type="Proteomes" id="UP000254792">
    <property type="component" value="Chromosome"/>
</dbReference>
<accession>A0A345Z3V2</accession>
<reference evidence="2 3" key="1">
    <citation type="submission" date="2018-07" db="EMBL/GenBank/DDBJ databases">
        <title>Complete genome sequence of Spiroplasma alleghenense PLHS-1 (ATCC 51752).</title>
        <authorList>
            <person name="Chou L."/>
            <person name="Lee T.-Y."/>
            <person name="Tsai Y.-M."/>
            <person name="Kuo C.-H."/>
        </authorList>
    </citation>
    <scope>NUCLEOTIDE SEQUENCE [LARGE SCALE GENOMIC DNA]</scope>
    <source>
        <strain evidence="2 3">PLHS-1</strain>
    </source>
</reference>
<organism evidence="2 3">
    <name type="scientific">Spiroplasma alleghenense</name>
    <dbReference type="NCBI Taxonomy" id="216931"/>
    <lineage>
        <taxon>Bacteria</taxon>
        <taxon>Bacillati</taxon>
        <taxon>Mycoplasmatota</taxon>
        <taxon>Mollicutes</taxon>
        <taxon>Entomoplasmatales</taxon>
        <taxon>Spiroplasmataceae</taxon>
        <taxon>Spiroplasma</taxon>
    </lineage>
</organism>
<evidence type="ECO:0000256" key="1">
    <source>
        <dbReference type="SAM" id="Phobius"/>
    </source>
</evidence>
<name>A0A345Z3V2_9MOLU</name>
<feature type="transmembrane region" description="Helical" evidence="1">
    <location>
        <begin position="112"/>
        <end position="145"/>
    </location>
</feature>
<sequence length="488" mass="55010">MLINIGPWWLFDLLIFILILAFTIWGVKRGTWVMVYFGSVNILVAIVIIFLVPLLTTATVAKIAPLLKLQGLIDAFGDFDRIFQSVFNEIIALFGSEGEGITVNTQQFAVDFINAIVAVILNMIYQLLFFFVINIIALILYFTFIKRKLIAIKINSHANALIGSILGLILGLLASFAIFSTASNPLFKTNNQALTEQSINTDDLSFANVQKIYESGNGYYRRSASSPLFRWIPKFGFYYNADCISKFVVIPVFTAANHFNENGVENTWEITDFINNLYVDNYSTNSYLKTDVRNCSLSMPREAQSLFRIVTESSLMTAALYESYSNAGEEISSFDDKTQFNFSPGSFTVLQEQLQKFMAEENIAKMGIRDFERFYSKNNNGSNNEFIKVADTIETEIKKTPGRSNSIIRVLCNGRLTYNFFKNLYFVNQINEDYGTGGFLPSFYSSLGLIAGLEAVSSGNVINTFTGLDYHTNKKYSFNDWAAIVDFV</sequence>
<evidence type="ECO:0000313" key="2">
    <source>
        <dbReference type="EMBL" id="AXK51281.1"/>
    </source>
</evidence>
<feature type="transmembrane region" description="Helical" evidence="1">
    <location>
        <begin position="157"/>
        <end position="179"/>
    </location>
</feature>
<evidence type="ECO:0008006" key="4">
    <source>
        <dbReference type="Google" id="ProtNLM"/>
    </source>
</evidence>
<feature type="transmembrane region" description="Helical" evidence="1">
    <location>
        <begin position="34"/>
        <end position="55"/>
    </location>
</feature>
<evidence type="ECO:0000313" key="3">
    <source>
        <dbReference type="Proteomes" id="UP000254792"/>
    </source>
</evidence>
<keyword evidence="1" id="KW-1133">Transmembrane helix</keyword>
<keyword evidence="1" id="KW-0812">Transmembrane</keyword>
<proteinExistence type="predicted"/>
<dbReference type="RefSeq" id="WP_115558185.1">
    <property type="nucleotide sequence ID" value="NZ_CP031376.1"/>
</dbReference>
<protein>
    <recommendedName>
        <fullName evidence="4">Colicin V production protein</fullName>
    </recommendedName>
</protein>
<dbReference type="KEGG" id="salx:SALLE_v1c06090"/>
<keyword evidence="3" id="KW-1185">Reference proteome</keyword>
<feature type="transmembrane region" description="Helical" evidence="1">
    <location>
        <begin position="6"/>
        <end position="27"/>
    </location>
</feature>
<dbReference type="AlphaFoldDB" id="A0A345Z3V2"/>
<keyword evidence="1" id="KW-0472">Membrane</keyword>